<dbReference type="PANTHER" id="PTHR34211:SF3">
    <property type="entry name" value="CALCINEURIN-LIKE METALLO-PHOSPHOESTERASE SUPERFAMILY PROTEIN"/>
    <property type="match status" value="1"/>
</dbReference>
<dbReference type="PATRIC" id="fig|375.37.peg.8909"/>
<dbReference type="PANTHER" id="PTHR34211">
    <property type="entry name" value="CALCINEURIN-LIKE METALLO-PHOSPHOESTERASE SUPERFAMILY PROTEIN"/>
    <property type="match status" value="1"/>
</dbReference>
<sequence>MADDLLNDTKTYPGMAHWFDPVLLLQLLNNVVVSSIFGQYADRRLVIAALDTVPPEEHSKRAEDFRSRLKTDQHGGVWIDWVADLGDGFDSTYAVASLLASKDLKIGETLLPRGQALIMGGDEVYPKATREAYANQLRQPYAWAAPDPDRKNDDGRPLLAIPGNHDWYDGLVLFLALFCKEKPWHVGAWRSYQRRSYFAVRLTETWWLWATDIQLADDMDGPQADYFKQIATAMPENSRIILCSAEPGWLYTDSNRKSWEIMEYAAGIAINAGRGHTIPVLLSGDTHHYSRYVGKDGRQYVTSGGGGAFLHPTHQLSQDVSVNFINHREDLKLGTMPDPEHPEKTTAAAYPSFSTSRWLTLRNAFFAFTNWDFSLLMGGIYFLFALLISLRDQPDIYALIAAIFGASLIGYTFKQEVSRKFKIWASAAVHAAAHAFVLIYAARYAIAFNNAHFAWSGEWWEIWKWFGLLAMEMVPVGFLVGSTLFGLNMLITCLLLRMNRNDAFSSLRIGAYNNFLRFRLTEDGFDMYVVGLESVPKRRDWIANKKHDKNRPDPEIPVFVPTHDLKPHLVEKISISFARKRADAAVL</sequence>
<evidence type="ECO:0000313" key="2">
    <source>
        <dbReference type="Proteomes" id="UP000030377"/>
    </source>
</evidence>
<dbReference type="RefSeq" id="WP_028160579.1">
    <property type="nucleotide sequence ID" value="NZ_BJNK01000090.1"/>
</dbReference>
<proteinExistence type="predicted"/>
<gene>
    <name evidence="1" type="ORF">MA20_38885</name>
</gene>
<dbReference type="AlphaFoldDB" id="A0A0A3YL71"/>
<comment type="caution">
    <text evidence="1">The sequence shown here is derived from an EMBL/GenBank/DDBJ whole genome shotgun (WGS) entry which is preliminary data.</text>
</comment>
<dbReference type="EMBL" id="JRPN01000032">
    <property type="protein sequence ID" value="KGT74448.1"/>
    <property type="molecule type" value="Genomic_DNA"/>
</dbReference>
<dbReference type="KEGG" id="bjp:RN69_39625"/>
<name>A0A0A3YL71_BRAJP</name>
<dbReference type="Gene3D" id="3.60.21.10">
    <property type="match status" value="1"/>
</dbReference>
<organism evidence="1 2">
    <name type="scientific">Bradyrhizobium japonicum</name>
    <dbReference type="NCBI Taxonomy" id="375"/>
    <lineage>
        <taxon>Bacteria</taxon>
        <taxon>Pseudomonadati</taxon>
        <taxon>Pseudomonadota</taxon>
        <taxon>Alphaproteobacteria</taxon>
        <taxon>Hyphomicrobiales</taxon>
        <taxon>Nitrobacteraceae</taxon>
        <taxon>Bradyrhizobium</taxon>
    </lineage>
</organism>
<evidence type="ECO:0000313" key="1">
    <source>
        <dbReference type="EMBL" id="KGT74448.1"/>
    </source>
</evidence>
<dbReference type="GeneID" id="64066977"/>
<reference evidence="1 2" key="1">
    <citation type="submission" date="2014-09" db="EMBL/GenBank/DDBJ databases">
        <title>Draft genome of Bradyrhizobium japonicum Is-34.</title>
        <authorList>
            <person name="Tsurumaru H."/>
            <person name="Yamakawa T."/>
            <person name="Hashimoto S."/>
            <person name="Okizaki K."/>
            <person name="Kanesaki Y."/>
            <person name="Yoshikawa H."/>
            <person name="Yajima S."/>
        </authorList>
    </citation>
    <scope>NUCLEOTIDE SEQUENCE [LARGE SCALE GENOMIC DNA]</scope>
    <source>
        <strain evidence="1 2">Is-34</strain>
    </source>
</reference>
<protein>
    <submittedName>
        <fullName evidence="1">Uncharacterized protein</fullName>
    </submittedName>
</protein>
<dbReference type="SUPFAM" id="SSF56300">
    <property type="entry name" value="Metallo-dependent phosphatases"/>
    <property type="match status" value="1"/>
</dbReference>
<dbReference type="Proteomes" id="UP000030377">
    <property type="component" value="Unassembled WGS sequence"/>
</dbReference>
<accession>A0A0A3YL71</accession>
<dbReference type="InterPro" id="IPR029052">
    <property type="entry name" value="Metallo-depent_PP-like"/>
</dbReference>